<dbReference type="GO" id="GO:0005694">
    <property type="term" value="C:chromosome"/>
    <property type="evidence" value="ECO:0007669"/>
    <property type="project" value="TreeGrafter"/>
</dbReference>
<keyword evidence="5" id="KW-0413">Isomerase</keyword>
<dbReference type="InterPro" id="IPR014001">
    <property type="entry name" value="Helicase_ATP-bd"/>
</dbReference>
<evidence type="ECO:0000256" key="4">
    <source>
        <dbReference type="ARBA" id="ARBA00023125"/>
    </source>
</evidence>
<keyword evidence="4" id="KW-0238">DNA-binding</keyword>
<reference evidence="8" key="2">
    <citation type="journal article" date="2023" name="BMC Genomics">
        <title>Pest status, molecular evolution, and epigenetic factors derived from the genome assembly of Frankliniella fusca, a thysanopteran phytovirus vector.</title>
        <authorList>
            <person name="Catto M.A."/>
            <person name="Labadie P.E."/>
            <person name="Jacobson A.L."/>
            <person name="Kennedy G.G."/>
            <person name="Srinivasan R."/>
            <person name="Hunt B.G."/>
        </authorList>
    </citation>
    <scope>NUCLEOTIDE SEQUENCE</scope>
    <source>
        <strain evidence="8">PL_HMW_Pooled</strain>
    </source>
</reference>
<keyword evidence="3" id="KW-0547">Nucleotide-binding</keyword>
<dbReference type="GO" id="GO:0009378">
    <property type="term" value="F:four-way junction helicase activity"/>
    <property type="evidence" value="ECO:0007669"/>
    <property type="project" value="TreeGrafter"/>
</dbReference>
<evidence type="ECO:0000256" key="6">
    <source>
        <dbReference type="ARBA" id="ARBA00023242"/>
    </source>
</evidence>
<dbReference type="CDD" id="cd17920">
    <property type="entry name" value="DEXHc_RecQ"/>
    <property type="match status" value="1"/>
</dbReference>
<dbReference type="SUPFAM" id="SSF52540">
    <property type="entry name" value="P-loop containing nucleoside triphosphate hydrolases"/>
    <property type="match status" value="2"/>
</dbReference>
<dbReference type="PROSITE" id="PS51192">
    <property type="entry name" value="HELICASE_ATP_BIND_1"/>
    <property type="match status" value="1"/>
</dbReference>
<feature type="non-terminal residue" evidence="8">
    <location>
        <position position="286"/>
    </location>
</feature>
<name>A0AAE1H974_9NEOP</name>
<evidence type="ECO:0000256" key="5">
    <source>
        <dbReference type="ARBA" id="ARBA00023235"/>
    </source>
</evidence>
<dbReference type="GO" id="GO:0005634">
    <property type="term" value="C:nucleus"/>
    <property type="evidence" value="ECO:0007669"/>
    <property type="project" value="TreeGrafter"/>
</dbReference>
<comment type="similarity">
    <text evidence="1">Belongs to the helicase family. RecQ subfamily.</text>
</comment>
<dbReference type="InterPro" id="IPR027417">
    <property type="entry name" value="P-loop_NTPase"/>
</dbReference>
<evidence type="ECO:0000313" key="8">
    <source>
        <dbReference type="EMBL" id="KAK3916531.1"/>
    </source>
</evidence>
<keyword evidence="6" id="KW-0539">Nucleus</keyword>
<organism evidence="8 9">
    <name type="scientific">Frankliniella fusca</name>
    <dbReference type="NCBI Taxonomy" id="407009"/>
    <lineage>
        <taxon>Eukaryota</taxon>
        <taxon>Metazoa</taxon>
        <taxon>Ecdysozoa</taxon>
        <taxon>Arthropoda</taxon>
        <taxon>Hexapoda</taxon>
        <taxon>Insecta</taxon>
        <taxon>Pterygota</taxon>
        <taxon>Neoptera</taxon>
        <taxon>Paraneoptera</taxon>
        <taxon>Thysanoptera</taxon>
        <taxon>Terebrantia</taxon>
        <taxon>Thripoidea</taxon>
        <taxon>Thripidae</taxon>
        <taxon>Frankliniella</taxon>
    </lineage>
</organism>
<dbReference type="GO" id="GO:0005524">
    <property type="term" value="F:ATP binding"/>
    <property type="evidence" value="ECO:0007669"/>
    <property type="project" value="InterPro"/>
</dbReference>
<dbReference type="Pfam" id="PF00270">
    <property type="entry name" value="DEAD"/>
    <property type="match status" value="1"/>
</dbReference>
<keyword evidence="2" id="KW-0378">Hydrolase</keyword>
<dbReference type="InterPro" id="IPR011545">
    <property type="entry name" value="DEAD/DEAH_box_helicase_dom"/>
</dbReference>
<dbReference type="GO" id="GO:0000724">
    <property type="term" value="P:double-strand break repair via homologous recombination"/>
    <property type="evidence" value="ECO:0007669"/>
    <property type="project" value="TreeGrafter"/>
</dbReference>
<evidence type="ECO:0000313" key="9">
    <source>
        <dbReference type="Proteomes" id="UP001219518"/>
    </source>
</evidence>
<dbReference type="PANTHER" id="PTHR13710">
    <property type="entry name" value="DNA HELICASE RECQ FAMILY MEMBER"/>
    <property type="match status" value="1"/>
</dbReference>
<evidence type="ECO:0000256" key="1">
    <source>
        <dbReference type="ARBA" id="ARBA00005446"/>
    </source>
</evidence>
<gene>
    <name evidence="8" type="ORF">KUF71_025646</name>
</gene>
<dbReference type="PANTHER" id="PTHR13710:SF153">
    <property type="entry name" value="RECQ-LIKE DNA HELICASE BLM"/>
    <property type="match status" value="1"/>
</dbReference>
<feature type="domain" description="Helicase ATP-binding" evidence="7">
    <location>
        <begin position="25"/>
        <end position="202"/>
    </location>
</feature>
<evidence type="ECO:0000256" key="3">
    <source>
        <dbReference type="ARBA" id="ARBA00022806"/>
    </source>
</evidence>
<sequence>MVELMDCLTKTFKLASLRFNQGQIIKATLEKQYTLIVMPTGQGKSLCYQLPAVLADGVTIVVTPLKSLMHDQTSKLTFIGNVTLQIKVSTFSEGSDYKKTIADLKGSNPKIKLLYTTPEMLCTSQTLKAAMESLRMHNKLAHFVFDEAQCIVSWGNKFRPAYKKLMWLHNSYPNVPFMALTATASPDTKLRIERLLGLKNVMSVDRPNIKYSLLNSSNVTVTNVAENIKRNYPNCCGIVYCITRDECEKVTAKLRAENITCQAYHAGISQNTLQSAHKLWMDGDVQ</sequence>
<proteinExistence type="inferred from homology"/>
<keyword evidence="9" id="KW-1185">Reference proteome</keyword>
<comment type="caution">
    <text evidence="8">The sequence shown here is derived from an EMBL/GenBank/DDBJ whole genome shotgun (WGS) entry which is preliminary data.</text>
</comment>
<accession>A0AAE1H974</accession>
<dbReference type="NCBIfam" id="TIGR00614">
    <property type="entry name" value="recQ_fam"/>
    <property type="match status" value="1"/>
</dbReference>
<dbReference type="Proteomes" id="UP001219518">
    <property type="component" value="Unassembled WGS sequence"/>
</dbReference>
<dbReference type="GO" id="GO:0005737">
    <property type="term" value="C:cytoplasm"/>
    <property type="evidence" value="ECO:0007669"/>
    <property type="project" value="TreeGrafter"/>
</dbReference>
<keyword evidence="3" id="KW-0347">Helicase</keyword>
<reference evidence="8" key="1">
    <citation type="submission" date="2021-07" db="EMBL/GenBank/DDBJ databases">
        <authorList>
            <person name="Catto M.A."/>
            <person name="Jacobson A."/>
            <person name="Kennedy G."/>
            <person name="Labadie P."/>
            <person name="Hunt B.G."/>
            <person name="Srinivasan R."/>
        </authorList>
    </citation>
    <scope>NUCLEOTIDE SEQUENCE</scope>
    <source>
        <strain evidence="8">PL_HMW_Pooled</strain>
        <tissue evidence="8">Head</tissue>
    </source>
</reference>
<dbReference type="GO" id="GO:0003677">
    <property type="term" value="F:DNA binding"/>
    <property type="evidence" value="ECO:0007669"/>
    <property type="project" value="UniProtKB-KW"/>
</dbReference>
<dbReference type="EMBL" id="JAHWGI010000538">
    <property type="protein sequence ID" value="KAK3916531.1"/>
    <property type="molecule type" value="Genomic_DNA"/>
</dbReference>
<dbReference type="SMART" id="SM00487">
    <property type="entry name" value="DEXDc"/>
    <property type="match status" value="1"/>
</dbReference>
<dbReference type="GO" id="GO:0043138">
    <property type="term" value="F:3'-5' DNA helicase activity"/>
    <property type="evidence" value="ECO:0007669"/>
    <property type="project" value="TreeGrafter"/>
</dbReference>
<keyword evidence="3" id="KW-0067">ATP-binding</keyword>
<dbReference type="Gene3D" id="3.40.50.300">
    <property type="entry name" value="P-loop containing nucleotide triphosphate hydrolases"/>
    <property type="match status" value="2"/>
</dbReference>
<protein>
    <submittedName>
        <fullName evidence="8">Bloom syndrome protein-like protein</fullName>
    </submittedName>
</protein>
<dbReference type="AlphaFoldDB" id="A0AAE1H974"/>
<dbReference type="InterPro" id="IPR004589">
    <property type="entry name" value="DNA_helicase_ATP-dep_RecQ"/>
</dbReference>
<evidence type="ECO:0000259" key="7">
    <source>
        <dbReference type="PROSITE" id="PS51192"/>
    </source>
</evidence>
<dbReference type="GO" id="GO:0016787">
    <property type="term" value="F:hydrolase activity"/>
    <property type="evidence" value="ECO:0007669"/>
    <property type="project" value="UniProtKB-KW"/>
</dbReference>
<evidence type="ECO:0000256" key="2">
    <source>
        <dbReference type="ARBA" id="ARBA00022801"/>
    </source>
</evidence>